<feature type="domain" description="DUF7869" evidence="1">
    <location>
        <begin position="89"/>
        <end position="268"/>
    </location>
</feature>
<dbReference type="InterPro" id="IPR057191">
    <property type="entry name" value="DUF7869"/>
</dbReference>
<evidence type="ECO:0000259" key="1">
    <source>
        <dbReference type="Pfam" id="PF25273"/>
    </source>
</evidence>
<gene>
    <name evidence="2" type="ORF">AK812_SmicGene12810</name>
</gene>
<dbReference type="OrthoDB" id="421561at2759"/>
<keyword evidence="3" id="KW-1185">Reference proteome</keyword>
<evidence type="ECO:0000313" key="2">
    <source>
        <dbReference type="EMBL" id="OLQ04148.1"/>
    </source>
</evidence>
<evidence type="ECO:0000313" key="3">
    <source>
        <dbReference type="Proteomes" id="UP000186817"/>
    </source>
</evidence>
<dbReference type="Pfam" id="PF25273">
    <property type="entry name" value="DUF7869"/>
    <property type="match status" value="1"/>
</dbReference>
<organism evidence="2 3">
    <name type="scientific">Symbiodinium microadriaticum</name>
    <name type="common">Dinoflagellate</name>
    <name type="synonym">Zooxanthella microadriatica</name>
    <dbReference type="NCBI Taxonomy" id="2951"/>
    <lineage>
        <taxon>Eukaryota</taxon>
        <taxon>Sar</taxon>
        <taxon>Alveolata</taxon>
        <taxon>Dinophyceae</taxon>
        <taxon>Suessiales</taxon>
        <taxon>Symbiodiniaceae</taxon>
        <taxon>Symbiodinium</taxon>
    </lineage>
</organism>
<sequence length="466" mass="53136">MIIKRLGDNYRARKCQMDEYQRHLQQQYEDRVVYWQCRSLSRMNSPASSGLRTFCVAIDGLDHSKFKYPRSRAFVSRDFAGLHRPCLDCTGVLVHGCAALLILTEPMTAKDSSLHVDILYHVYHRLHQRGHELRSACLVLQTDNTSRECKNSSMMRALAVLVAGHKLKRAEARQLQAGHHHEDIDQFFSSISTAIQAKAEVHLPEDFANLLNEYLQNPGTRPYEHADKEAFLLDTVRDWKSFLEFGCHFNHLKGISGPGAPHTYAFDRFEDLGMERKDVNSKFWTKRGYNPHPSDVVLRTKQNMSDEEYVKPILYLPYEVFLEIAEAGSRPEGWALAPGSEKLAAHSSVDNMFQNVFPTKDKLLPFLQWMDRTFPAEDGLFQTHADLAGAEKLAITCMRPEYDLQPEITTIGAEDISEESDSMLAPHQIVFVKGWSRSVAAITLCLCMWEREDFLKAGGSIVLKLQ</sequence>
<reference evidence="2 3" key="1">
    <citation type="submission" date="2016-02" db="EMBL/GenBank/DDBJ databases">
        <title>Genome analysis of coral dinoflagellate symbionts highlights evolutionary adaptations to a symbiotic lifestyle.</title>
        <authorList>
            <person name="Aranda M."/>
            <person name="Li Y."/>
            <person name="Liew Y.J."/>
            <person name="Baumgarten S."/>
            <person name="Simakov O."/>
            <person name="Wilson M."/>
            <person name="Piel J."/>
            <person name="Ashoor H."/>
            <person name="Bougouffa S."/>
            <person name="Bajic V.B."/>
            <person name="Ryu T."/>
            <person name="Ravasi T."/>
            <person name="Bayer T."/>
            <person name="Micklem G."/>
            <person name="Kim H."/>
            <person name="Bhak J."/>
            <person name="Lajeunesse T.C."/>
            <person name="Voolstra C.R."/>
        </authorList>
    </citation>
    <scope>NUCLEOTIDE SEQUENCE [LARGE SCALE GENOMIC DNA]</scope>
    <source>
        <strain evidence="2 3">CCMP2467</strain>
    </source>
</reference>
<comment type="caution">
    <text evidence="2">The sequence shown here is derived from an EMBL/GenBank/DDBJ whole genome shotgun (WGS) entry which is preliminary data.</text>
</comment>
<dbReference type="Proteomes" id="UP000186817">
    <property type="component" value="Unassembled WGS sequence"/>
</dbReference>
<dbReference type="PANTHER" id="PTHR33153:SF3">
    <property type="entry name" value="TRAFFICKING PROTEIN PARTICLE COMPLEX SUBUNIT 11 DOMAIN-CONTAINING PROTEIN"/>
    <property type="match status" value="1"/>
</dbReference>
<accession>A0A1Q9E9R3</accession>
<dbReference type="PANTHER" id="PTHR33153">
    <property type="entry name" value="MYND-TYPE DOMAIN-CONTAINING PROTEIN"/>
    <property type="match status" value="1"/>
</dbReference>
<name>A0A1Q9E9R3_SYMMI</name>
<protein>
    <recommendedName>
        <fullName evidence="1">DUF7869 domain-containing protein</fullName>
    </recommendedName>
</protein>
<dbReference type="EMBL" id="LSRX01000217">
    <property type="protein sequence ID" value="OLQ04148.1"/>
    <property type="molecule type" value="Genomic_DNA"/>
</dbReference>
<dbReference type="AlphaFoldDB" id="A0A1Q9E9R3"/>
<proteinExistence type="predicted"/>